<feature type="region of interest" description="Disordered" evidence="1">
    <location>
        <begin position="1345"/>
        <end position="1372"/>
    </location>
</feature>
<evidence type="ECO:0000256" key="1">
    <source>
        <dbReference type="SAM" id="MobiDB-lite"/>
    </source>
</evidence>
<evidence type="ECO:0000313" key="3">
    <source>
        <dbReference type="Proteomes" id="UP001164746"/>
    </source>
</evidence>
<feature type="compositionally biased region" description="Gly residues" evidence="1">
    <location>
        <begin position="1354"/>
        <end position="1369"/>
    </location>
</feature>
<sequence>MTVGDGCSLYLGSAGTTTRTGLDANPGTFDMETLTVAAGGEITATPDLTGADNEINIQANTMRVAGGGIVHAVHVNIGAQQLIVDDLGEIIGDFHSVSCSTGNGVTGTSGSGAGHGGRGGGVTSNPSTGAPYGQLVQPVDRGCQGGSSTVSGTGGRGGGVIYIRADDYLQNDGEISCNGEAGTGAGGGGSGGSIQMDINNIKGYGEFQVIGGDGSKYSSFQGCGGSGGRIAMYFDRNFTFSGTWDVYGGDAPAPECDGASGTAFFYHNVTNTFTFDEVQIFGNAHLAILTDTVGDAATIYFENMIGDRTGAVHVGAGQTLDLQRPKIDLPFNVHVYPDGFLGLAPDTYVQDIDIFLNGTLAYIKNLTIHHDGNLWLYQEGKTNGEEAGSYNFDFVHVKTDGYIHMVTDPVTDHGINFKTIDTQIDGGGLIRGTHLYFYSQNITVHSGGSLNADYLGYRVTDTSGTGVYGQINPGLGHNGTLSSSGGGHGGSGGRGEGETIGGSPYGDLYEPTMFGSAGGGDGGGRGGGRIWLNVTDTLHIDGSVTANGDEGKTVFGNLAGGGSGGSIWIHTDTITGFGLIQTGGGQGSSGGGGGGRFAMYFHKNTTFTEFRYLANGGWPGTACGGCEAGGPGTAFLYHMVEKHRTLIIDNDDAPLPTNKYVNWDNINEDGCRAWILPISGVHAFAAGTSGSYAYEFEELQIYGNGHLAVMPPSVDNVDNGNDDNTELEGVNKGDYSVIIFFKYMIGDRTGAVHVADGQALDLLSNMQREEMDLPFNTYTYYGSYLGLAPVTFIHAVEIHLAGYLANVHNITLRLGGYLWLKHGGHTTEKPESSYMFDYIKIQDDSVLNATTDQISEKGITFYLDGLTIEGGGVMHGTYITVNAQNVTIDAGGHLSANGRGYTFEHSQDIHGSSSVHGVVNPGAPDAVNGIGGGGGHGGSGGKEAGDTSRAGFAYGDIYEPQKMGSSGGAGENNAPGGSGGGRLWFNVTDTIFIDGLVSANGAVGVNDSGGGSGGSIWMHCNIIKGYGKIVAHGGDGSNYVNGTGSGGAGGRISVNFNVNKTMSEFRYLAYGGAKGGPLSENGGPGTAYVYHKLEEHRTIIMDNNGQHPRDEHNVIVDYADLTYDSSRAWILPESGYNDFANGKFEFHFEEIQMYGAAHLAILPEPIGTEVDVFFRNMIGDRTGTVHLSDNQVMDLERLEIDLPFNCRVYEGAFLGLAPVTIMHGITVWLHGEMDHVENLTLHHDGQLSLETGGFTSGNSPDVFDFLWVRIQDNATISILVDPVSDPQSLFRVANKISMEGGSTFVVTNTKITATDITLDYGASLHADSTGYRADDPQTTTVNVGVGTASTSGSSGAGYGGSSGKGGGTSMTGQPYGHLFQPYHLGSAGGGGLNSGGQGGGKIVIEVSDMLMIDGEIRVNGGDGRNITGGGGSGGTLQIDTYNFRGMGNITANGGGRFAAGTGGGGAGGRIALYFRQNVTYWGGFQCHGGYSAGSAEPGGPGPVFIYNVAKEHSTLYINNNGLQTPTEVNLIRDYTDISQDRFKAWVMPESSDHRLAGSQSDYSFDELQIFGNAHLALLPEPYTGGCNLHFIHMIGDRTGFIHIGPYQVMDLNRPFLDTPFSSYVYDGGYLGLAPDTFMEKVFAHIEGTVDHIHNLTLVQGGGLRLFKSGSTNDLSPLTYKILGLTVIKAESYINCSNPNADSDAYQLTFGWMIVEGGGLLKGGNLHIKATDFFLDDGGSVDVSDGGYRPDKGPGVGIGTSGGSHGGLGGRGGCDGYTTCRLHRNMPYGDLYIPVAHGSGGGQTNGGTGGGVLHMEVAHTLAVDGYIKANSYDTGSNTGGASGGSAGSIYIQTHNFTGSHTGHIQALGGSGDLVNGGGGGSGGRIALYHQRHETIPLYRGYFDVYGGAPGTHGEAGSSGTAYVNDDERNYNMLKVDNNGQQQISEDTAVWNEGYRLDLSSYSSSYSKTTSYTTTDGHTVSSSASIYDCSCYVGVCNCPYTNAPTYYRLHHLFDQTLHSHGDDYYMAEAGSATVTVTLATATYINKVKVYAVKDHYTKFKVVGYDESNTAFDVTPNYIVPSSSPIQGSYIDLPVGKIASKFEFLLSGNGNQYSYVALNEIEIFAEESPEHSRYKYISLHAASTWILADAGQSFDFSEIYIQGHAHLSFRPKNSYTDAVSVFAGNVVGDKTGYFHSSYFHIGYNQEMVVNATDYDVPFNTHVYEKGHITYPPRNFFYKTKLFSSGKVSGIEDLYVFKEGRVSIDSNGSLATSHAPATVSLKSLHVQEGGTFQLFSDSPDTPFVIDATNISIYGGGHFSINTGLNMTVHHLLAVYSGGKIDLSGAGYQPNSGKEGTGAGIGSTSGGSGGGHGGSGGRGSGLGRVGTGYDSLYNPAGHGSAGGYGHYYGDLYYGDHPHGNKMIYKTLGGAGGGYLVIESRHVDIDGLVAANGNAPDTRFDRGSGGGSGGSIWIVCDEIVGHGTITAYGGDGGGPAGAAGGGGAGGRISVQCDNILKFNISMKSYGGVSNSETGGAGTSYLESKFDNGTLDYQKMTIDNNGHAYPHAAIYAEGDMRNLLNGEYVDISYSGGVTWLFHGALLYRFKQLDVRGNAHVAILSDTDNEQIDVRVEFLWGDRTGVLHAGKNQTFGLTDVDTYLPANLASYRGSRIEVPNKVIIREVWAEINGTIEGMDVITVENRGELYIWSHANSDGYEKGEIKATNISVRAGGKFEPLAAVRKMKLYVTRLVINGNGYVRTNNLQLNATNVTIDLSGEFHADFTGYPGGEGPGAGRNIHVNESGGSGGGHGGRGGRGKSGYYSAFAYDSIYNPSEIGSGGGNPPQGGGGRGGGIIYMYIEDELRVEGRLHSNGEVGSNNQAGGGAGGSLYLNVNHLDGTGFIETTGGDGGTNGGGGGGGRIAIYHTIENHFTGEYLIYGGKGPYQFGGAGTVYIEDNTVSPAYRHLRTDNGGRTESNRIYEVERLNLTGKYFSTKGWPDTYFQTYSGINVTSDVRPGTYYAYQSSSYGYLYHTVWPLSHMFSDKKANVDKWFMAQGQEATLTFDLPFKTYVEYIMIYPYCNTNYAKTAPKAQDWGSLVTYYAASTSLEGGASMNRTDGFMTTDYCQTQTEEGQYGIVEIKDNVDQIIVSLKATGSYVALSEVEIYIREDPTATSQTPYSIENGTSYIMPEGDVKDFEFDKLDILGGASLNLDGEDMTLTAHVIEGDDTGRVTARRTQQYENTQARVLQTIGHFRSMENITVNARCNLTIDHHEQTTNIIDSLDIKTFGSVNVFTEDEVLTTLQGTSLTVRSGARLTSNDLKLDYFNVTIEPYGLLSVTAGCPYNLQHEGVGAGHGNVGGSSGGGHGGNGGGGQAEAYAGGAHDSFLYPTKFGNNGGHALFPHRAGVGGGRLYLRVNHTLTVDGFLVALGGNWRSVGSGGGSGGSIHIETYTIDGSGEIDASGGTGYSGSWAPHGGGGGGGRVALYYMYNFYVGDFINHGGAGGSQSEAGGPGTVYIHHLPDMVDGQPPAGFVDNRTLYLNNKGYEPKDPYRNLTDTYPDYPAASGVAWIWPGEYPPLVNVFSTSVDPESDITLEYIKLYEKAQVAMVRPTYTDLVDVQVGYTEGDRTGHLHIGYNQKLFIGTGQLPMHVSLYHGSTTTLQGELRVAGVNVMIEGMVAGVENMTIVDGGTLKVNYMMDLNFQRIDDIRFTAFSIRNRGSMVFPGGSFEAKHLYVEVTSLYVDVMGTFRADGTGFCDMEGPGAGTTYMGDGQEYGTGASHGGEAGAGNSSMVTPSAYGNFIYPDQFGSAGGDGGLTKGGCGGGILILNASSILKVDGVLSANGDDGGSTAGGGAGGSIYIVTDDFDGAGSIEVKGGSGYNGGAGGRMSTKYGYSNFIGSFFSDGGEASGGENGAAGTVFTKDTSTDGKKTLKVYNREGEGNRRTRISIPESKTEDHDIDTLDLGDYAQVGLLATDNEGKPTIGRRDLYLQLVEGDYTATIHVEEGMFLNIDFQNSAVLSFSIAVYPDSQVNLPSDTYLKDVTVSDYGGTILGLETFNISRGGAVHVYPPEASNPHFKEIVYDLNTISILDGGSFTYHGTAENNDVLTVNLAGDLMIRGGGVMTVNKMILNAINITVESEGILSASSGGFLPGGGDGAGVGSADGSSGGSHGGLGGMGSDTAYAGLAHGSTHTPKAYGSGGGTAESATIGRGGGVLEMVATGFTEVDGTIRADGEDATGKATGGGAGGSVYLRTGHYAGTGLMSASGGAGSCVPGCTKCDSERRCLQCLGGYTWDAYVCKNAYYSTAVAGGGGGGGRIAVWIDNSTNDFRGDFQTYGGKGFTESGGSGTVYVNANNDEGVVEATLTIDNRNSVPNNVYIDDKLEDSCRTYVITSSDDDADDMTFDHVYVNGDGHLAFRKTSSDSVDVTINNLHGDLSGMVHTSVDQKVQIVDSDSPIPASFRVYDTATIQLPAELYFKDLKYTDIYIDGQIDGVQNLSLGQGVNFVIGENGFTSGYKKLTFAFENVEVFADGKISSPSVEEFSPSLILEVANEIRLHAGAVIEAPWVKIDATGGTIQIDAASKINASYSAPQTLDQDGVSTLAGGGSGGGSGAAGGQGSFQNYVGPPPDYGSLYEPTQYGGNGGDGGGSSSDLRCTFSPKQSGGKGGGVIELAADNFLFDGELRVSGGDALGPRGGGGAGGSVFVNVLTLSGDGIIYAQGGSIGDSFDTSAVVAATPASPTAAPINGSDSNCQGGGGAGGRVALRFNDDSAFSGTVKAYGGRGYECGGAGTYLRVDADDDVKKLFVDNENVCTPLDARVDWEKLTETHKGQLSFHTWLFDEGDDHEHVFDEVTLSGQAQLALYRITEQAYTQTVTVKKSIGDKTGVWHVGPYQQISTSLPADSPELQFGIFVYDLGTMLAEQTLTVKGITIENEGALSGVEHLVIGPNGVIILRPDTSASVPEISFISVTVKGGGTLKIETEGRGMKLVGTDFTVESGGRVEADNLVVSANSLTVEDSAYISADEQAVHEDGGLGKGEGGRGAGHGGQGGQSTNTTASYGGGLYYGDVVAPIEPGSNGIYTDMVTTEESIGGGVLKFDITDTAYVDGIISCNGQKGSSTVGGASGGSIILNTVNFNGKGKITANGGAGAL</sequence>
<feature type="compositionally biased region" description="Gly residues" evidence="1">
    <location>
        <begin position="5022"/>
        <end position="5038"/>
    </location>
</feature>
<feature type="region of interest" description="Disordered" evidence="1">
    <location>
        <begin position="475"/>
        <end position="505"/>
    </location>
</feature>
<feature type="compositionally biased region" description="Gly residues" evidence="1">
    <location>
        <begin position="484"/>
        <end position="504"/>
    </location>
</feature>
<feature type="compositionally biased region" description="Gly residues" evidence="1">
    <location>
        <begin position="108"/>
        <end position="122"/>
    </location>
</feature>
<feature type="region of interest" description="Disordered" evidence="1">
    <location>
        <begin position="4587"/>
        <end position="4614"/>
    </location>
</feature>
<feature type="compositionally biased region" description="Gly residues" evidence="1">
    <location>
        <begin position="2350"/>
        <end position="2375"/>
    </location>
</feature>
<feature type="region of interest" description="Disordered" evidence="1">
    <location>
        <begin position="5018"/>
        <end position="5041"/>
    </location>
</feature>
<dbReference type="Proteomes" id="UP001164746">
    <property type="component" value="Chromosome 14"/>
</dbReference>
<dbReference type="EMBL" id="CP111025">
    <property type="protein sequence ID" value="WAR26291.1"/>
    <property type="molecule type" value="Genomic_DNA"/>
</dbReference>
<dbReference type="PANTHER" id="PTHR31513">
    <property type="entry name" value="EPHRIN TYPE-B RECEPTOR"/>
    <property type="match status" value="1"/>
</dbReference>
<organism evidence="2 3">
    <name type="scientific">Mya arenaria</name>
    <name type="common">Soft-shell clam</name>
    <dbReference type="NCBI Taxonomy" id="6604"/>
    <lineage>
        <taxon>Eukaryota</taxon>
        <taxon>Metazoa</taxon>
        <taxon>Spiralia</taxon>
        <taxon>Lophotrochozoa</taxon>
        <taxon>Mollusca</taxon>
        <taxon>Bivalvia</taxon>
        <taxon>Autobranchia</taxon>
        <taxon>Heteroconchia</taxon>
        <taxon>Euheterodonta</taxon>
        <taxon>Imparidentia</taxon>
        <taxon>Neoheterodontei</taxon>
        <taxon>Myida</taxon>
        <taxon>Myoidea</taxon>
        <taxon>Myidae</taxon>
        <taxon>Mya</taxon>
    </lineage>
</organism>
<feature type="region of interest" description="Disordered" evidence="1">
    <location>
        <begin position="108"/>
        <end position="137"/>
    </location>
</feature>
<evidence type="ECO:0000313" key="2">
    <source>
        <dbReference type="EMBL" id="WAR26291.1"/>
    </source>
</evidence>
<name>A0ABY7G4S2_MYAAR</name>
<keyword evidence="3" id="KW-1185">Reference proteome</keyword>
<proteinExistence type="predicted"/>
<reference evidence="2" key="1">
    <citation type="submission" date="2022-11" db="EMBL/GenBank/DDBJ databases">
        <title>Centuries of genome instability and evolution in soft-shell clam transmissible cancer (bioRxiv).</title>
        <authorList>
            <person name="Hart S.F.M."/>
            <person name="Yonemitsu M.A."/>
            <person name="Giersch R.M."/>
            <person name="Beal B.F."/>
            <person name="Arriagada G."/>
            <person name="Davis B.W."/>
            <person name="Ostrander E.A."/>
            <person name="Goff S.P."/>
            <person name="Metzger M.J."/>
        </authorList>
    </citation>
    <scope>NUCLEOTIDE SEQUENCE</scope>
    <source>
        <strain evidence="2">MELC-2E11</strain>
        <tissue evidence="2">Siphon/mantle</tissue>
    </source>
</reference>
<feature type="region of interest" description="Disordered" evidence="1">
    <location>
        <begin position="2347"/>
        <end position="2375"/>
    </location>
</feature>
<protein>
    <submittedName>
        <fullName evidence="2">Uncharacterized protein</fullName>
    </submittedName>
</protein>
<feature type="compositionally biased region" description="Gly residues" evidence="1">
    <location>
        <begin position="4591"/>
        <end position="4606"/>
    </location>
</feature>
<gene>
    <name evidence="2" type="ORF">MAR_011995</name>
</gene>
<accession>A0ABY7G4S2</accession>
<dbReference type="PANTHER" id="PTHR31513:SF2">
    <property type="entry name" value="MRAZ"/>
    <property type="match status" value="1"/>
</dbReference>